<organism evidence="1">
    <name type="scientific">marine sediment metagenome</name>
    <dbReference type="NCBI Taxonomy" id="412755"/>
    <lineage>
        <taxon>unclassified sequences</taxon>
        <taxon>metagenomes</taxon>
        <taxon>ecological metagenomes</taxon>
    </lineage>
</organism>
<name>X0ZBQ2_9ZZZZ</name>
<comment type="caution">
    <text evidence="1">The sequence shown here is derived from an EMBL/GenBank/DDBJ whole genome shotgun (WGS) entry which is preliminary data.</text>
</comment>
<evidence type="ECO:0000313" key="1">
    <source>
        <dbReference type="EMBL" id="GAG66965.1"/>
    </source>
</evidence>
<protein>
    <submittedName>
        <fullName evidence="1">Uncharacterized protein</fullName>
    </submittedName>
</protein>
<dbReference type="AlphaFoldDB" id="X0ZBQ2"/>
<proteinExistence type="predicted"/>
<dbReference type="EMBL" id="BART01007993">
    <property type="protein sequence ID" value="GAG66965.1"/>
    <property type="molecule type" value="Genomic_DNA"/>
</dbReference>
<accession>X0ZBQ2</accession>
<sequence>MVSDTAHLVAGTPANTFGDWVQIVPIDIVPFHFDVIGVVVEVVDAQTTYHIQLGYSLTAASPGANYEAGERRFRIATLPIARGTELLDIRGQDTPANSSVWGRLKTASGATDTADISIVLSRHVEVSASIPKWSAFPW</sequence>
<reference evidence="1" key="1">
    <citation type="journal article" date="2014" name="Front. Microbiol.">
        <title>High frequency of phylogenetically diverse reductive dehalogenase-homologous genes in deep subseafloor sedimentary metagenomes.</title>
        <authorList>
            <person name="Kawai M."/>
            <person name="Futagami T."/>
            <person name="Toyoda A."/>
            <person name="Takaki Y."/>
            <person name="Nishi S."/>
            <person name="Hori S."/>
            <person name="Arai W."/>
            <person name="Tsubouchi T."/>
            <person name="Morono Y."/>
            <person name="Uchiyama I."/>
            <person name="Ito T."/>
            <person name="Fujiyama A."/>
            <person name="Inagaki F."/>
            <person name="Takami H."/>
        </authorList>
    </citation>
    <scope>NUCLEOTIDE SEQUENCE</scope>
    <source>
        <strain evidence="1">Expedition CK06-06</strain>
    </source>
</reference>
<gene>
    <name evidence="1" type="ORF">S01H4_18068</name>
</gene>